<keyword evidence="2" id="KW-1185">Reference proteome</keyword>
<name>A0A660CBA3_9PSEU</name>
<protein>
    <submittedName>
        <fullName evidence="1">Uncharacterized protein</fullName>
    </submittedName>
</protein>
<accession>A0A660CBA3</accession>
<evidence type="ECO:0000313" key="2">
    <source>
        <dbReference type="Proteomes" id="UP000317303"/>
    </source>
</evidence>
<dbReference type="RefSeq" id="WP_030534163.1">
    <property type="nucleotide sequence ID" value="NZ_JOIJ01000025.1"/>
</dbReference>
<sequence>MWTDPNVRAVLLLLLALAAAYLAYALIWPYTHCGACGGGKKTAPNSKGKYWRKCGRCGGTGKKIRLLARALGRKP</sequence>
<gene>
    <name evidence="1" type="ORF">JD82_04979</name>
</gene>
<evidence type="ECO:0000313" key="1">
    <source>
        <dbReference type="EMBL" id="TWH15991.1"/>
    </source>
</evidence>
<organism evidence="1 2">
    <name type="scientific">Prauserella rugosa</name>
    <dbReference type="NCBI Taxonomy" id="43354"/>
    <lineage>
        <taxon>Bacteria</taxon>
        <taxon>Bacillati</taxon>
        <taxon>Actinomycetota</taxon>
        <taxon>Actinomycetes</taxon>
        <taxon>Pseudonocardiales</taxon>
        <taxon>Pseudonocardiaceae</taxon>
        <taxon>Prauserella</taxon>
    </lineage>
</organism>
<proteinExistence type="predicted"/>
<dbReference type="EMBL" id="VLJV01000002">
    <property type="protein sequence ID" value="TWH15991.1"/>
    <property type="molecule type" value="Genomic_DNA"/>
</dbReference>
<reference evidence="1 2" key="1">
    <citation type="submission" date="2019-07" db="EMBL/GenBank/DDBJ databases">
        <title>R&amp;d 2014.</title>
        <authorList>
            <person name="Klenk H.-P."/>
        </authorList>
    </citation>
    <scope>NUCLEOTIDE SEQUENCE [LARGE SCALE GENOMIC DNA]</scope>
    <source>
        <strain evidence="1 2">DSM 43194</strain>
    </source>
</reference>
<comment type="caution">
    <text evidence="1">The sequence shown here is derived from an EMBL/GenBank/DDBJ whole genome shotgun (WGS) entry which is preliminary data.</text>
</comment>
<dbReference type="Proteomes" id="UP000317303">
    <property type="component" value="Unassembled WGS sequence"/>
</dbReference>
<dbReference type="AlphaFoldDB" id="A0A660CBA3"/>